<comment type="similarity">
    <text evidence="1">Belongs to the peptidase C48 family.</text>
</comment>
<dbReference type="InterPro" id="IPR003653">
    <property type="entry name" value="Peptidase_C48_C"/>
</dbReference>
<evidence type="ECO:0000256" key="3">
    <source>
        <dbReference type="ARBA" id="ARBA00022801"/>
    </source>
</evidence>
<keyword evidence="8" id="KW-1185">Reference proteome</keyword>
<dbReference type="PROSITE" id="PS50600">
    <property type="entry name" value="ULP_PROTEASE"/>
    <property type="match status" value="1"/>
</dbReference>
<dbReference type="InterPro" id="IPR038765">
    <property type="entry name" value="Papain-like_cys_pep_sf"/>
</dbReference>
<evidence type="ECO:0000256" key="2">
    <source>
        <dbReference type="ARBA" id="ARBA00022670"/>
    </source>
</evidence>
<feature type="compositionally biased region" description="Polar residues" evidence="5">
    <location>
        <begin position="507"/>
        <end position="519"/>
    </location>
</feature>
<feature type="compositionally biased region" description="Acidic residues" evidence="5">
    <location>
        <begin position="28"/>
        <end position="42"/>
    </location>
</feature>
<name>A0A5D3ANB5_9TREE</name>
<protein>
    <recommendedName>
        <fullName evidence="6">Ubiquitin-like protease family profile domain-containing protein</fullName>
    </recommendedName>
</protein>
<feature type="region of interest" description="Disordered" evidence="5">
    <location>
        <begin position="482"/>
        <end position="542"/>
    </location>
</feature>
<dbReference type="GO" id="GO:0016926">
    <property type="term" value="P:protein desumoylation"/>
    <property type="evidence" value="ECO:0007669"/>
    <property type="project" value="TreeGrafter"/>
</dbReference>
<proteinExistence type="inferred from homology"/>
<evidence type="ECO:0000256" key="4">
    <source>
        <dbReference type="ARBA" id="ARBA00022807"/>
    </source>
</evidence>
<reference evidence="7 8" key="1">
    <citation type="submission" date="2017-05" db="EMBL/GenBank/DDBJ databases">
        <title>The Genome Sequence of Tsuchiyaea wingfieldii DSM 27421.</title>
        <authorList>
            <person name="Cuomo C."/>
            <person name="Passer A."/>
            <person name="Billmyre B."/>
            <person name="Heitman J."/>
        </authorList>
    </citation>
    <scope>NUCLEOTIDE SEQUENCE [LARGE SCALE GENOMIC DNA]</scope>
    <source>
        <strain evidence="7 8">DSM 27421</strain>
    </source>
</reference>
<evidence type="ECO:0000313" key="7">
    <source>
        <dbReference type="EMBL" id="TYJ52158.1"/>
    </source>
</evidence>
<feature type="domain" description="Ubiquitin-like protease family profile" evidence="6">
    <location>
        <begin position="73"/>
        <end position="376"/>
    </location>
</feature>
<organism evidence="7 8">
    <name type="scientific">Cryptococcus floricola</name>
    <dbReference type="NCBI Taxonomy" id="2591691"/>
    <lineage>
        <taxon>Eukaryota</taxon>
        <taxon>Fungi</taxon>
        <taxon>Dikarya</taxon>
        <taxon>Basidiomycota</taxon>
        <taxon>Agaricomycotina</taxon>
        <taxon>Tremellomycetes</taxon>
        <taxon>Tremellales</taxon>
        <taxon>Cryptococcaceae</taxon>
        <taxon>Cryptococcus</taxon>
    </lineage>
</organism>
<feature type="region of interest" description="Disordered" evidence="5">
    <location>
        <begin position="426"/>
        <end position="470"/>
    </location>
</feature>
<sequence>MFPRVTVKSDMVKYRKKKLQPYGGEGEVGSEVEGAEVEEEVSETPGADDRGGEDVPVSVEEAQGVPTKLSDSEEMRVKDLLALECLKPGRWLNDLIINEYGRLIVERAGSAKPQRRVRQMNSNFYVNIQHTPEGLKKSYESGLKKWTKRIGTTIFDLHVLLFPIFIDNNHWAACAVNFEKRRIEVYDSMYDDVQSRSNIFLHTREYLKLEHARRKGEPMDFRGCTDEFNLVRASISRQWARLLSLLTFTHPVNAVPSSPAVSPNAVITSVASWDLAGEVAGPFCDVRRFVRILPTFTKSEMVAKMAATAYLWVENVPTSDKPAGSTAVAKCSLFSAYVNKHDSSKIRFAQLVKEHYPDVQFSSPCTTVATRWNSEYDCIERILLGEKPRARKVQTVVDGLQNVQDDEGAKGDDGWLEEYRINDVFDSFDDDESDSDDLDDLDDPHPIACQTAPEGMSTTSGGIPPSPLLSVVGATTTTALTKDAAASDSDDPVLVLTDPPPSLFPRNESSQACATSSTGRPAKHQPLNPRRRAPTPYPPGESPLVTFLRSDLRFLPRETLDAALRGEFRIEKLGMLLRPGATLGVAQQQDPAEQALVMVRGADGTVSLAPPSSSDPAKQTTQLVKVVRSFRLFTLAWLRLLQLSTALITDPDWVARVQAGFFGFLEDLANLSGGPNENNAGTWRCLMQYLVSCWYGRPSI</sequence>
<accession>A0A5D3ANB5</accession>
<dbReference type="Proteomes" id="UP000322245">
    <property type="component" value="Unassembled WGS sequence"/>
</dbReference>
<feature type="region of interest" description="Disordered" evidence="5">
    <location>
        <begin position="20"/>
        <end position="69"/>
    </location>
</feature>
<dbReference type="GO" id="GO:0016929">
    <property type="term" value="F:deSUMOylase activity"/>
    <property type="evidence" value="ECO:0007669"/>
    <property type="project" value="TreeGrafter"/>
</dbReference>
<evidence type="ECO:0000313" key="8">
    <source>
        <dbReference type="Proteomes" id="UP000322245"/>
    </source>
</evidence>
<evidence type="ECO:0000256" key="5">
    <source>
        <dbReference type="SAM" id="MobiDB-lite"/>
    </source>
</evidence>
<evidence type="ECO:0000259" key="6">
    <source>
        <dbReference type="PROSITE" id="PS50600"/>
    </source>
</evidence>
<dbReference type="AlphaFoldDB" id="A0A5D3ANB5"/>
<dbReference type="GO" id="GO:0006508">
    <property type="term" value="P:proteolysis"/>
    <property type="evidence" value="ECO:0007669"/>
    <property type="project" value="UniProtKB-KW"/>
</dbReference>
<dbReference type="Gene3D" id="3.40.395.10">
    <property type="entry name" value="Adenoviral Proteinase, Chain A"/>
    <property type="match status" value="1"/>
</dbReference>
<feature type="compositionally biased region" description="Acidic residues" evidence="5">
    <location>
        <begin position="426"/>
        <end position="442"/>
    </location>
</feature>
<dbReference type="GO" id="GO:0005634">
    <property type="term" value="C:nucleus"/>
    <property type="evidence" value="ECO:0007669"/>
    <property type="project" value="TreeGrafter"/>
</dbReference>
<dbReference type="PANTHER" id="PTHR12606:SF141">
    <property type="entry name" value="GH15225P-RELATED"/>
    <property type="match status" value="1"/>
</dbReference>
<evidence type="ECO:0000256" key="1">
    <source>
        <dbReference type="ARBA" id="ARBA00005234"/>
    </source>
</evidence>
<keyword evidence="2" id="KW-0645">Protease</keyword>
<comment type="caution">
    <text evidence="7">The sequence shown here is derived from an EMBL/GenBank/DDBJ whole genome shotgun (WGS) entry which is preliminary data.</text>
</comment>
<gene>
    <name evidence="7" type="ORF">B9479_007255</name>
</gene>
<dbReference type="Pfam" id="PF02902">
    <property type="entry name" value="Peptidase_C48"/>
    <property type="match status" value="1"/>
</dbReference>
<dbReference type="PANTHER" id="PTHR12606">
    <property type="entry name" value="SENTRIN/SUMO-SPECIFIC PROTEASE"/>
    <property type="match status" value="1"/>
</dbReference>
<dbReference type="SUPFAM" id="SSF54001">
    <property type="entry name" value="Cysteine proteinases"/>
    <property type="match status" value="1"/>
</dbReference>
<dbReference type="EMBL" id="NIDF01000153">
    <property type="protein sequence ID" value="TYJ52158.1"/>
    <property type="molecule type" value="Genomic_DNA"/>
</dbReference>
<feature type="non-terminal residue" evidence="7">
    <location>
        <position position="700"/>
    </location>
</feature>
<feature type="compositionally biased region" description="Low complexity" evidence="5">
    <location>
        <begin position="482"/>
        <end position="497"/>
    </location>
</feature>
<keyword evidence="3" id="KW-0378">Hydrolase</keyword>
<keyword evidence="4" id="KW-0788">Thiol protease</keyword>